<proteinExistence type="predicted"/>
<dbReference type="SUPFAM" id="SSF55120">
    <property type="entry name" value="Pseudouridine synthase"/>
    <property type="match status" value="1"/>
</dbReference>
<dbReference type="Pfam" id="PF00849">
    <property type="entry name" value="PseudoU_synth_2"/>
    <property type="match status" value="1"/>
</dbReference>
<dbReference type="InterPro" id="IPR006145">
    <property type="entry name" value="PsdUridine_synth_RsuA/RluA"/>
</dbReference>
<dbReference type="CDD" id="cd02869">
    <property type="entry name" value="PseudoU_synth_RluA_like"/>
    <property type="match status" value="1"/>
</dbReference>
<dbReference type="PROSITE" id="PS50889">
    <property type="entry name" value="S4"/>
    <property type="match status" value="1"/>
</dbReference>
<dbReference type="Gene3D" id="3.30.2350.10">
    <property type="entry name" value="Pseudouridine synthase"/>
    <property type="match status" value="1"/>
</dbReference>
<comment type="catalytic activity">
    <reaction evidence="1">
        <text>a uridine in RNA = a pseudouridine in RNA</text>
        <dbReference type="Rhea" id="RHEA:48348"/>
        <dbReference type="Rhea" id="RHEA-COMP:12068"/>
        <dbReference type="Rhea" id="RHEA-COMP:12069"/>
        <dbReference type="ChEBI" id="CHEBI:65314"/>
        <dbReference type="ChEBI" id="CHEBI:65315"/>
    </reaction>
</comment>
<reference evidence="6" key="2">
    <citation type="journal article" date="2021" name="PeerJ">
        <title>Extensive microbial diversity within the chicken gut microbiome revealed by metagenomics and culture.</title>
        <authorList>
            <person name="Gilroy R."/>
            <person name="Ravi A."/>
            <person name="Getino M."/>
            <person name="Pursley I."/>
            <person name="Horton D.L."/>
            <person name="Alikhan N.F."/>
            <person name="Baker D."/>
            <person name="Gharbi K."/>
            <person name="Hall N."/>
            <person name="Watson M."/>
            <person name="Adriaenssens E.M."/>
            <person name="Foster-Nyarko E."/>
            <person name="Jarju S."/>
            <person name="Secka A."/>
            <person name="Antonio M."/>
            <person name="Oren A."/>
            <person name="Chaudhuri R.R."/>
            <person name="La Ragione R."/>
            <person name="Hildebrand F."/>
            <person name="Pallen M.J."/>
        </authorList>
    </citation>
    <scope>NUCLEOTIDE SEQUENCE</scope>
    <source>
        <strain evidence="6">C6-149</strain>
    </source>
</reference>
<dbReference type="PANTHER" id="PTHR21600:SF35">
    <property type="entry name" value="PSEUDOURIDINE SYNTHASE"/>
    <property type="match status" value="1"/>
</dbReference>
<dbReference type="AlphaFoldDB" id="A0A9D9E609"/>
<evidence type="ECO:0000256" key="3">
    <source>
        <dbReference type="ARBA" id="ARBA00033164"/>
    </source>
</evidence>
<dbReference type="EMBL" id="JADIMP010000013">
    <property type="protein sequence ID" value="MBO8440950.1"/>
    <property type="molecule type" value="Genomic_DNA"/>
</dbReference>
<evidence type="ECO:0000313" key="7">
    <source>
        <dbReference type="Proteomes" id="UP000823614"/>
    </source>
</evidence>
<feature type="domain" description="Pseudouridine synthase RsuA/RluA-like" evidence="5">
    <location>
        <begin position="83"/>
        <end position="231"/>
    </location>
</feature>
<evidence type="ECO:0000313" key="6">
    <source>
        <dbReference type="EMBL" id="MBO8440950.1"/>
    </source>
</evidence>
<keyword evidence="4" id="KW-0694">RNA-binding</keyword>
<evidence type="ECO:0000259" key="5">
    <source>
        <dbReference type="Pfam" id="PF00849"/>
    </source>
</evidence>
<dbReference type="PANTHER" id="PTHR21600">
    <property type="entry name" value="MITOCHONDRIAL RNA PSEUDOURIDINE SYNTHASE"/>
    <property type="match status" value="1"/>
</dbReference>
<dbReference type="Proteomes" id="UP000823614">
    <property type="component" value="Unassembled WGS sequence"/>
</dbReference>
<organism evidence="6 7">
    <name type="scientific">Candidatus Gallilactobacillus intestinavium</name>
    <dbReference type="NCBI Taxonomy" id="2840838"/>
    <lineage>
        <taxon>Bacteria</taxon>
        <taxon>Bacillati</taxon>
        <taxon>Bacillota</taxon>
        <taxon>Bacilli</taxon>
        <taxon>Lactobacillales</taxon>
        <taxon>Lactobacillaceae</taxon>
        <taxon>Lactobacillaceae incertae sedis</taxon>
        <taxon>Candidatus Gallilactobacillus</taxon>
    </lineage>
</organism>
<dbReference type="GO" id="GO:0000455">
    <property type="term" value="P:enzyme-directed rRNA pseudouridine synthesis"/>
    <property type="evidence" value="ECO:0007669"/>
    <property type="project" value="TreeGrafter"/>
</dbReference>
<gene>
    <name evidence="6" type="ORF">IAA89_00650</name>
</gene>
<dbReference type="GO" id="GO:0003723">
    <property type="term" value="F:RNA binding"/>
    <property type="evidence" value="ECO:0007669"/>
    <property type="project" value="UniProtKB-KW"/>
</dbReference>
<evidence type="ECO:0000256" key="2">
    <source>
        <dbReference type="ARBA" id="ARBA00031870"/>
    </source>
</evidence>
<dbReference type="InterPro" id="IPR020103">
    <property type="entry name" value="PsdUridine_synth_cat_dom_sf"/>
</dbReference>
<comment type="caution">
    <text evidence="6">The sequence shown here is derived from an EMBL/GenBank/DDBJ whole genome shotgun (WGS) entry which is preliminary data.</text>
</comment>
<name>A0A9D9E609_9LACO</name>
<sequence length="286" mass="33375">MDHTFIAKNNFSSIKQCLLNYGVSQRLYRELKNKGKILVNQKNVNFNKSIELNDEITFTLPPELPKSLVLDRTPIKILYEDEHWLIVDKPIHISTVPGPHDREKTLYNRVQNYFYQKKLVDLIPHFVSRLDYDTSGCVLIAKDRFLQSKIQNVFLQKKYITLVKGKLKKHHDILKLPLLKYPNSPRYLVSDNVKAKMAITEYQVMHEYDDFTLVEVQLHSGKTHQIRSHFSYLGNPLVGDSLYGGPNLIDHQLLHAQSLCFIDPINNKIVQAKSNLPEEFKFFIQK</sequence>
<dbReference type="InterPro" id="IPR050188">
    <property type="entry name" value="RluA_PseudoU_synthase"/>
</dbReference>
<reference evidence="6" key="1">
    <citation type="submission" date="2020-10" db="EMBL/GenBank/DDBJ databases">
        <authorList>
            <person name="Gilroy R."/>
        </authorList>
    </citation>
    <scope>NUCLEOTIDE SEQUENCE</scope>
    <source>
        <strain evidence="6">C6-149</strain>
    </source>
</reference>
<dbReference type="GO" id="GO:0009982">
    <property type="term" value="F:pseudouridine synthase activity"/>
    <property type="evidence" value="ECO:0007669"/>
    <property type="project" value="InterPro"/>
</dbReference>
<protein>
    <recommendedName>
        <fullName evidence="2">RNA pseudouridylate synthase</fullName>
    </recommendedName>
    <alternativeName>
        <fullName evidence="3">RNA-uridine isomerase</fullName>
    </alternativeName>
</protein>
<accession>A0A9D9E609</accession>
<evidence type="ECO:0000256" key="1">
    <source>
        <dbReference type="ARBA" id="ARBA00000073"/>
    </source>
</evidence>
<evidence type="ECO:0000256" key="4">
    <source>
        <dbReference type="PROSITE-ProRule" id="PRU00182"/>
    </source>
</evidence>
<dbReference type="SUPFAM" id="SSF55174">
    <property type="entry name" value="Alpha-L RNA-binding motif"/>
    <property type="match status" value="1"/>
</dbReference>
<dbReference type="GO" id="GO:0140098">
    <property type="term" value="F:catalytic activity, acting on RNA"/>
    <property type="evidence" value="ECO:0007669"/>
    <property type="project" value="UniProtKB-ARBA"/>
</dbReference>